<protein>
    <submittedName>
        <fullName evidence="3">Uncharacterized protein</fullName>
    </submittedName>
</protein>
<feature type="coiled-coil region" evidence="1">
    <location>
        <begin position="31"/>
        <end position="100"/>
    </location>
</feature>
<reference evidence="3 4" key="1">
    <citation type="submission" date="2017-09" db="EMBL/GenBank/DDBJ databases">
        <title>Depth-based differentiation of microbial function through sediment-hosted aquifers and enrichment of novel symbionts in the deep terrestrial subsurface.</title>
        <authorList>
            <person name="Probst A.J."/>
            <person name="Ladd B."/>
            <person name="Jarett J.K."/>
            <person name="Geller-Mcgrath D.E."/>
            <person name="Sieber C.M."/>
            <person name="Emerson J.B."/>
            <person name="Anantharaman K."/>
            <person name="Thomas B.C."/>
            <person name="Malmstrom R."/>
            <person name="Stieglmeier M."/>
            <person name="Klingl A."/>
            <person name="Woyke T."/>
            <person name="Ryan C.M."/>
            <person name="Banfield J.F."/>
        </authorList>
    </citation>
    <scope>NUCLEOTIDE SEQUENCE [LARGE SCALE GENOMIC DNA]</scope>
    <source>
        <strain evidence="3">CG11_big_fil_rev_8_21_14_0_20_40_15</strain>
    </source>
</reference>
<proteinExistence type="predicted"/>
<keyword evidence="2" id="KW-1133">Transmembrane helix</keyword>
<name>A0A2H0KSX1_9BACT</name>
<dbReference type="PROSITE" id="PS51257">
    <property type="entry name" value="PROKAR_LIPOPROTEIN"/>
    <property type="match status" value="1"/>
</dbReference>
<evidence type="ECO:0000256" key="1">
    <source>
        <dbReference type="SAM" id="Coils"/>
    </source>
</evidence>
<evidence type="ECO:0000313" key="4">
    <source>
        <dbReference type="Proteomes" id="UP000229317"/>
    </source>
</evidence>
<evidence type="ECO:0000256" key="2">
    <source>
        <dbReference type="SAM" id="Phobius"/>
    </source>
</evidence>
<dbReference type="Proteomes" id="UP000229317">
    <property type="component" value="Unassembled WGS sequence"/>
</dbReference>
<evidence type="ECO:0000313" key="3">
    <source>
        <dbReference type="EMBL" id="PIQ75250.1"/>
    </source>
</evidence>
<keyword evidence="2" id="KW-0812">Transmembrane</keyword>
<sequence>MKQKMLVISVIVVAAIACIAIIAYLGEYGNLKRIKAEKAQVEKELKGAKETLAKTRDVLNKAESAIAGLKVQVEQVLKAKTEDEAKIKALEQQLLLATARNKEGFEHAAIRQVGKNKKLPQAQKEAERIAVRGGYVDLKTRREIRIKGKGGDVAFPLERDEKGKMVAIKEYKKGKDGKFNPVIERKLAPDFKSSKFLGDIKGAVQPYEYIHTPK</sequence>
<dbReference type="AlphaFoldDB" id="A0A2H0KSX1"/>
<comment type="caution">
    <text evidence="3">The sequence shown here is derived from an EMBL/GenBank/DDBJ whole genome shotgun (WGS) entry which is preliminary data.</text>
</comment>
<accession>A0A2H0KSX1</accession>
<organism evidence="3 4">
    <name type="scientific">Candidatus Portnoybacteria bacterium CG11_big_fil_rev_8_21_14_0_20_40_15</name>
    <dbReference type="NCBI Taxonomy" id="1974817"/>
    <lineage>
        <taxon>Bacteria</taxon>
        <taxon>Candidatus Portnoyibacteriota</taxon>
    </lineage>
</organism>
<gene>
    <name evidence="3" type="ORF">COV84_02310</name>
</gene>
<feature type="transmembrane region" description="Helical" evidence="2">
    <location>
        <begin position="6"/>
        <end position="25"/>
    </location>
</feature>
<keyword evidence="1" id="KW-0175">Coiled coil</keyword>
<dbReference type="EMBL" id="PCVO01000035">
    <property type="protein sequence ID" value="PIQ75250.1"/>
    <property type="molecule type" value="Genomic_DNA"/>
</dbReference>
<keyword evidence="2" id="KW-0472">Membrane</keyword>